<evidence type="ECO:0000256" key="3">
    <source>
        <dbReference type="ARBA" id="ARBA00023235"/>
    </source>
</evidence>
<reference evidence="8 9" key="1">
    <citation type="submission" date="2022-06" db="EMBL/GenBank/DDBJ databases">
        <title>Rhizosaccharibacter gen. nov. sp. nov. KSS12, endophytic bacteria isolated from sugarcane.</title>
        <authorList>
            <person name="Pitiwittayakul N."/>
        </authorList>
    </citation>
    <scope>NUCLEOTIDE SEQUENCE [LARGE SCALE GENOMIC DNA]</scope>
    <source>
        <strain evidence="8 9">KSS12</strain>
    </source>
</reference>
<dbReference type="PANTHER" id="PTHR11142">
    <property type="entry name" value="PSEUDOURIDYLATE SYNTHASE"/>
    <property type="match status" value="1"/>
</dbReference>
<dbReference type="CDD" id="cd02570">
    <property type="entry name" value="PseudoU_synth_EcTruA"/>
    <property type="match status" value="1"/>
</dbReference>
<organism evidence="8 9">
    <name type="scientific">Rhizosaccharibacter radicis</name>
    <dbReference type="NCBI Taxonomy" id="2782605"/>
    <lineage>
        <taxon>Bacteria</taxon>
        <taxon>Pseudomonadati</taxon>
        <taxon>Pseudomonadota</taxon>
        <taxon>Alphaproteobacteria</taxon>
        <taxon>Acetobacterales</taxon>
        <taxon>Acetobacteraceae</taxon>
        <taxon>Rhizosaccharibacter</taxon>
    </lineage>
</organism>
<dbReference type="EC" id="5.4.99.12" evidence="4"/>
<accession>A0ABT1VVC4</accession>
<dbReference type="SUPFAM" id="SSF55120">
    <property type="entry name" value="Pseudouridine synthase"/>
    <property type="match status" value="1"/>
</dbReference>
<name>A0ABT1VVC4_9PROT</name>
<evidence type="ECO:0000256" key="1">
    <source>
        <dbReference type="ARBA" id="ARBA00009375"/>
    </source>
</evidence>
<dbReference type="InterPro" id="IPR001406">
    <property type="entry name" value="PsdUridine_synth_TruA"/>
</dbReference>
<dbReference type="Proteomes" id="UP001524547">
    <property type="component" value="Unassembled WGS sequence"/>
</dbReference>
<dbReference type="InterPro" id="IPR020097">
    <property type="entry name" value="PsdUridine_synth_TruA_a/b_dom"/>
</dbReference>
<dbReference type="PIRSF" id="PIRSF001430">
    <property type="entry name" value="tRNA_psdUrid_synth"/>
    <property type="match status" value="1"/>
</dbReference>
<dbReference type="GO" id="GO:0160147">
    <property type="term" value="F:tRNA pseudouridine(38-40) synthase activity"/>
    <property type="evidence" value="ECO:0007669"/>
    <property type="project" value="UniProtKB-EC"/>
</dbReference>
<dbReference type="InterPro" id="IPR020095">
    <property type="entry name" value="PsdUridine_synth_TruA_C"/>
</dbReference>
<gene>
    <name evidence="4 8" type="primary">truA</name>
    <name evidence="8" type="ORF">NFI88_05475</name>
</gene>
<comment type="caution">
    <text evidence="8">The sequence shown here is derived from an EMBL/GenBank/DDBJ whole genome shotgun (WGS) entry which is preliminary data.</text>
</comment>
<dbReference type="NCBIfam" id="TIGR00071">
    <property type="entry name" value="hisT_truA"/>
    <property type="match status" value="1"/>
</dbReference>
<keyword evidence="2 4" id="KW-0819">tRNA processing</keyword>
<dbReference type="PANTHER" id="PTHR11142:SF0">
    <property type="entry name" value="TRNA PSEUDOURIDINE SYNTHASE-LIKE 1"/>
    <property type="match status" value="1"/>
</dbReference>
<comment type="catalytic activity">
    <reaction evidence="4 5">
        <text>uridine(38/39/40) in tRNA = pseudouridine(38/39/40) in tRNA</text>
        <dbReference type="Rhea" id="RHEA:22376"/>
        <dbReference type="Rhea" id="RHEA-COMP:10085"/>
        <dbReference type="Rhea" id="RHEA-COMP:10087"/>
        <dbReference type="ChEBI" id="CHEBI:65314"/>
        <dbReference type="ChEBI" id="CHEBI:65315"/>
        <dbReference type="EC" id="5.4.99.12"/>
    </reaction>
</comment>
<evidence type="ECO:0000256" key="4">
    <source>
        <dbReference type="HAMAP-Rule" id="MF_00171"/>
    </source>
</evidence>
<feature type="binding site" evidence="4">
    <location>
        <position position="135"/>
    </location>
    <ligand>
        <name>substrate</name>
    </ligand>
</feature>
<comment type="caution">
    <text evidence="4">Lacks conserved residue(s) required for the propagation of feature annotation.</text>
</comment>
<dbReference type="Pfam" id="PF01416">
    <property type="entry name" value="PseudoU_synth_1"/>
    <property type="match status" value="1"/>
</dbReference>
<evidence type="ECO:0000256" key="5">
    <source>
        <dbReference type="RuleBase" id="RU003792"/>
    </source>
</evidence>
<dbReference type="InterPro" id="IPR020094">
    <property type="entry name" value="TruA/RsuA/RluB/E/F_N"/>
</dbReference>
<evidence type="ECO:0000259" key="7">
    <source>
        <dbReference type="Pfam" id="PF01416"/>
    </source>
</evidence>
<dbReference type="Gene3D" id="3.30.70.580">
    <property type="entry name" value="Pseudouridine synthase I, catalytic domain, N-terminal subdomain"/>
    <property type="match status" value="1"/>
</dbReference>
<dbReference type="RefSeq" id="WP_422919028.1">
    <property type="nucleotide sequence ID" value="NZ_JAMZEJ010000003.1"/>
</dbReference>
<feature type="domain" description="Pseudouridine synthase I TruA alpha/beta" evidence="7">
    <location>
        <begin position="168"/>
        <end position="272"/>
    </location>
</feature>
<evidence type="ECO:0000313" key="8">
    <source>
        <dbReference type="EMBL" id="MCQ8240293.1"/>
    </source>
</evidence>
<dbReference type="InterPro" id="IPR020103">
    <property type="entry name" value="PsdUridine_synth_cat_dom_sf"/>
</dbReference>
<feature type="region of interest" description="Disordered" evidence="6">
    <location>
        <begin position="1"/>
        <end position="20"/>
    </location>
</feature>
<feature type="active site" description="Nucleophile" evidence="4">
    <location>
        <position position="74"/>
    </location>
</feature>
<evidence type="ECO:0000256" key="6">
    <source>
        <dbReference type="SAM" id="MobiDB-lite"/>
    </source>
</evidence>
<comment type="function">
    <text evidence="4">Formation of pseudouridine at positions 38, 39 and 40 in the anticodon stem and loop of transfer RNAs.</text>
</comment>
<evidence type="ECO:0000256" key="2">
    <source>
        <dbReference type="ARBA" id="ARBA00022694"/>
    </source>
</evidence>
<protein>
    <recommendedName>
        <fullName evidence="4">tRNA pseudouridine synthase A</fullName>
        <ecNumber evidence="4">5.4.99.12</ecNumber>
    </recommendedName>
    <alternativeName>
        <fullName evidence="4">tRNA pseudouridine(38-40) synthase</fullName>
    </alternativeName>
    <alternativeName>
        <fullName evidence="4">tRNA pseudouridylate synthase I</fullName>
    </alternativeName>
    <alternativeName>
        <fullName evidence="4">tRNA-uridine isomerase I</fullName>
    </alternativeName>
</protein>
<proteinExistence type="inferred from homology"/>
<keyword evidence="3 4" id="KW-0413">Isomerase</keyword>
<sequence>MLTGDDPASRPGDTTPPDAVPTRRWALLIEYDGAGFVGWQRQRSGVSVQAVLEAAAARLFGGRAINSIVAGRTDAGVHAAGQTVQLDLPLRPGLDGFRLREALNFHMKPHAVSVLEAAPAPDDWNARFSAIRRRYRFRILNRAARPALSAGRVWHVKTPLDASRMAAAAGTLLGRHDFSSFRASSCQARSPLRTLDRLDVRRDGQGDEIVVEAEARAFLHHQVRNMVGTLKLVGDGSWPVERVAAALAARDRAAAGPTAPPDGLCLVGVDYPVSPFGRPAAAPD</sequence>
<evidence type="ECO:0000313" key="9">
    <source>
        <dbReference type="Proteomes" id="UP001524547"/>
    </source>
</evidence>
<dbReference type="EMBL" id="JAMZEJ010000003">
    <property type="protein sequence ID" value="MCQ8240293.1"/>
    <property type="molecule type" value="Genomic_DNA"/>
</dbReference>
<keyword evidence="9" id="KW-1185">Reference proteome</keyword>
<dbReference type="HAMAP" id="MF_00171">
    <property type="entry name" value="TruA"/>
    <property type="match status" value="1"/>
</dbReference>
<dbReference type="Gene3D" id="3.30.70.660">
    <property type="entry name" value="Pseudouridine synthase I, catalytic domain, C-terminal subdomain"/>
    <property type="match status" value="1"/>
</dbReference>
<comment type="subunit">
    <text evidence="4">Homodimer.</text>
</comment>
<comment type="similarity">
    <text evidence="1 4 5">Belongs to the tRNA pseudouridine synthase TruA family.</text>
</comment>